<reference evidence="6" key="2">
    <citation type="submission" date="2020-01" db="EMBL/GenBank/DDBJ databases">
        <authorList>
            <person name="Algora L."/>
            <person name="Schniete J.K."/>
            <person name="MacFadyen A."/>
            <person name="Hoskisson P.A."/>
            <person name="Hunter I.S."/>
            <person name="Herron P.R."/>
        </authorList>
    </citation>
    <scope>NUCLEOTIDE SEQUENCE</scope>
    <source>
        <strain evidence="6">ATCC 10970</strain>
    </source>
</reference>
<keyword evidence="3 6" id="KW-0067">ATP-binding</keyword>
<dbReference type="InterPro" id="IPR017911">
    <property type="entry name" value="MacB-like_ATP-bd"/>
</dbReference>
<evidence type="ECO:0000313" key="7">
    <source>
        <dbReference type="Proteomes" id="UP000011074"/>
    </source>
</evidence>
<evidence type="ECO:0000256" key="3">
    <source>
        <dbReference type="ARBA" id="ARBA00022840"/>
    </source>
</evidence>
<dbReference type="InterPro" id="IPR015854">
    <property type="entry name" value="ABC_transpr_LolD-like"/>
</dbReference>
<evidence type="ECO:0000256" key="1">
    <source>
        <dbReference type="ARBA" id="ARBA00022448"/>
    </source>
</evidence>
<gene>
    <name evidence="6" type="ORF">SRIM_003765</name>
</gene>
<keyword evidence="1" id="KW-0813">Transport</keyword>
<feature type="region of interest" description="Disordered" evidence="4">
    <location>
        <begin position="1"/>
        <end position="40"/>
    </location>
</feature>
<dbReference type="InterPro" id="IPR003593">
    <property type="entry name" value="AAA+_ATPase"/>
</dbReference>
<accession>A0A8A1UHK8</accession>
<feature type="compositionally biased region" description="Pro residues" evidence="4">
    <location>
        <begin position="315"/>
        <end position="330"/>
    </location>
</feature>
<organism evidence="6 7">
    <name type="scientific">Streptomyces rimosus subsp. rimosus (strain ATCC 10970 / DSM 40260 / JCM 4667 / NRRL 2234)</name>
    <dbReference type="NCBI Taxonomy" id="1265868"/>
    <lineage>
        <taxon>Bacteria</taxon>
        <taxon>Bacillati</taxon>
        <taxon>Actinomycetota</taxon>
        <taxon>Actinomycetes</taxon>
        <taxon>Kitasatosporales</taxon>
        <taxon>Streptomycetaceae</taxon>
        <taxon>Streptomyces</taxon>
    </lineage>
</organism>
<dbReference type="AlphaFoldDB" id="A0A8A1UHK8"/>
<dbReference type="PANTHER" id="PTHR24220:SF685">
    <property type="entry name" value="ABC TRANSPORTER RELATED"/>
    <property type="match status" value="1"/>
</dbReference>
<dbReference type="GO" id="GO:0022857">
    <property type="term" value="F:transmembrane transporter activity"/>
    <property type="evidence" value="ECO:0007669"/>
    <property type="project" value="TreeGrafter"/>
</dbReference>
<dbReference type="EMBL" id="CP048261">
    <property type="protein sequence ID" value="QST79407.1"/>
    <property type="molecule type" value="Genomic_DNA"/>
</dbReference>
<feature type="domain" description="ABC transporter" evidence="5">
    <location>
        <begin position="45"/>
        <end position="282"/>
    </location>
</feature>
<dbReference type="GO" id="GO:0016887">
    <property type="term" value="F:ATP hydrolysis activity"/>
    <property type="evidence" value="ECO:0007669"/>
    <property type="project" value="InterPro"/>
</dbReference>
<feature type="compositionally biased region" description="Gly residues" evidence="4">
    <location>
        <begin position="294"/>
        <end position="308"/>
    </location>
</feature>
<reference evidence="6" key="1">
    <citation type="submission" date="2012-12" db="EMBL/GenBank/DDBJ databases">
        <authorList>
            <person name="Pethick F.E."/>
            <person name="MacFadyen A.C."/>
            <person name="Tang Z."/>
            <person name="Sangal V."/>
            <person name="Tze-Tze L."/>
            <person name="Chu J."/>
            <person name="Guo M."/>
            <person name="Kirby R."/>
            <person name="Hoskisson P.A."/>
            <person name="Herron P.R."/>
            <person name="Hunter I.S."/>
        </authorList>
    </citation>
    <scope>NUCLEOTIDE SEQUENCE</scope>
    <source>
        <strain evidence="6">ATCC 10970</strain>
    </source>
</reference>
<dbReference type="FunFam" id="3.40.50.300:FF:000032">
    <property type="entry name" value="Export ABC transporter ATP-binding protein"/>
    <property type="match status" value="1"/>
</dbReference>
<reference evidence="6" key="3">
    <citation type="journal article" date="2021" name="bioRxiv">
        <title>Bilateral symmetry of linear streptomycete chromosomes.</title>
        <authorList>
            <person name="Algora-Gallardo L."/>
            <person name="Schniete J.K."/>
            <person name="Mark D.R."/>
            <person name="Hunter I.S."/>
            <person name="Herron P.R."/>
        </authorList>
    </citation>
    <scope>NUCLEOTIDE SEQUENCE</scope>
    <source>
        <strain evidence="6">ATCC 10970</strain>
    </source>
</reference>
<dbReference type="PANTHER" id="PTHR24220">
    <property type="entry name" value="IMPORT ATP-BINDING PROTEIN"/>
    <property type="match status" value="1"/>
</dbReference>
<evidence type="ECO:0000313" key="6">
    <source>
        <dbReference type="EMBL" id="QST79407.1"/>
    </source>
</evidence>
<dbReference type="PROSITE" id="PS50893">
    <property type="entry name" value="ABC_TRANSPORTER_2"/>
    <property type="match status" value="1"/>
</dbReference>
<dbReference type="InterPro" id="IPR027417">
    <property type="entry name" value="P-loop_NTPase"/>
</dbReference>
<sequence>MLPYCRGPRGSCRPVPARGRRREADVSTSVADTAKGATGGHGAAARAVSLVKTYGMGETQVVALDGVDVSIGRGRFTAVMGPSGSGKSTLMHCLAGLDTVSAGRVWLGEREITGLSDRQLTRLRRDHVGFMFQSFNLLPTLTAEENITLPMDIAGRKPDREWLREVISTLRLGDRLRHRPSQLSGGQQQRVACARALAARPDLVFADEPTGNLDSRSGLEVLQFLREAVDGLGQTVVMVTHDPNAAAHADRALYLADGRIVDEMAQPTAESVLERMQIFAAGPQPAQSLPDPGHGTGTYSGPGPGSGSGSTTEPPTAPGPAPSPDTPRNG</sequence>
<dbReference type="GO" id="GO:0005524">
    <property type="term" value="F:ATP binding"/>
    <property type="evidence" value="ECO:0007669"/>
    <property type="project" value="UniProtKB-KW"/>
</dbReference>
<dbReference type="Gene3D" id="3.40.50.300">
    <property type="entry name" value="P-loop containing nucleotide triphosphate hydrolases"/>
    <property type="match status" value="1"/>
</dbReference>
<dbReference type="SUPFAM" id="SSF52540">
    <property type="entry name" value="P-loop containing nucleoside triphosphate hydrolases"/>
    <property type="match status" value="1"/>
</dbReference>
<dbReference type="Proteomes" id="UP000011074">
    <property type="component" value="Chromosome"/>
</dbReference>
<dbReference type="GO" id="GO:0098796">
    <property type="term" value="C:membrane protein complex"/>
    <property type="evidence" value="ECO:0007669"/>
    <property type="project" value="UniProtKB-ARBA"/>
</dbReference>
<evidence type="ECO:0000256" key="2">
    <source>
        <dbReference type="ARBA" id="ARBA00022741"/>
    </source>
</evidence>
<proteinExistence type="predicted"/>
<dbReference type="GO" id="GO:0005886">
    <property type="term" value="C:plasma membrane"/>
    <property type="evidence" value="ECO:0007669"/>
    <property type="project" value="TreeGrafter"/>
</dbReference>
<dbReference type="InterPro" id="IPR003439">
    <property type="entry name" value="ABC_transporter-like_ATP-bd"/>
</dbReference>
<dbReference type="CDD" id="cd03255">
    <property type="entry name" value="ABC_MJ0796_LolCDE_FtsE"/>
    <property type="match status" value="1"/>
</dbReference>
<evidence type="ECO:0000256" key="4">
    <source>
        <dbReference type="SAM" id="MobiDB-lite"/>
    </source>
</evidence>
<name>A0A8A1UHK8_STRR1</name>
<protein>
    <submittedName>
        <fullName evidence="6">ABC transporter ATP-binding protein</fullName>
    </submittedName>
</protein>
<evidence type="ECO:0000259" key="5">
    <source>
        <dbReference type="PROSITE" id="PS50893"/>
    </source>
</evidence>
<dbReference type="Pfam" id="PF00005">
    <property type="entry name" value="ABC_tran"/>
    <property type="match status" value="1"/>
</dbReference>
<keyword evidence="2" id="KW-0547">Nucleotide-binding</keyword>
<feature type="region of interest" description="Disordered" evidence="4">
    <location>
        <begin position="283"/>
        <end position="330"/>
    </location>
</feature>
<dbReference type="SMART" id="SM00382">
    <property type="entry name" value="AAA"/>
    <property type="match status" value="1"/>
</dbReference>